<feature type="transmembrane region" description="Helical" evidence="1">
    <location>
        <begin position="144"/>
        <end position="163"/>
    </location>
</feature>
<evidence type="ECO:0000313" key="3">
    <source>
        <dbReference type="Proteomes" id="UP000712281"/>
    </source>
</evidence>
<proteinExistence type="predicted"/>
<organism evidence="2 3">
    <name type="scientific">Brassica cretica</name>
    <name type="common">Mustard</name>
    <dbReference type="NCBI Taxonomy" id="69181"/>
    <lineage>
        <taxon>Eukaryota</taxon>
        <taxon>Viridiplantae</taxon>
        <taxon>Streptophyta</taxon>
        <taxon>Embryophyta</taxon>
        <taxon>Tracheophyta</taxon>
        <taxon>Spermatophyta</taxon>
        <taxon>Magnoliopsida</taxon>
        <taxon>eudicotyledons</taxon>
        <taxon>Gunneridae</taxon>
        <taxon>Pentapetalae</taxon>
        <taxon>rosids</taxon>
        <taxon>malvids</taxon>
        <taxon>Brassicales</taxon>
        <taxon>Brassicaceae</taxon>
        <taxon>Brassiceae</taxon>
        <taxon>Brassica</taxon>
    </lineage>
</organism>
<feature type="transmembrane region" description="Helical" evidence="1">
    <location>
        <begin position="204"/>
        <end position="226"/>
    </location>
</feature>
<gene>
    <name evidence="2" type="ORF">F2Q68_00045051</name>
</gene>
<evidence type="ECO:0000313" key="2">
    <source>
        <dbReference type="EMBL" id="KAF2606319.1"/>
    </source>
</evidence>
<sequence length="273" mass="30391">MRDLSGWGLSLSKTLETRSVCSGGRRRPLGGRRRPPSVFFLSLSPSCISVLFVFVLAAEVGLNLGVLRSRSGGLGSRSGVISAVSMEFRTASLLAEFGPSHAPDLWLVVFFLVLVVCPSSSAVRELLGKSPMGSWLRGCVRFGVRLVALRVAFLFLPCVYVVYTVSGMVGWRRHSSATCPERRHRTIASRFEGAFLSVARGNRLLVPLTPILQVLRCFVSVQFFALRDLYDVAKRKLEECIQKVETWDEFKEALRLKKLVLAMKQELRLDVLL</sequence>
<keyword evidence="1" id="KW-0812">Transmembrane</keyword>
<dbReference type="Proteomes" id="UP000712281">
    <property type="component" value="Unassembled WGS sequence"/>
</dbReference>
<comment type="caution">
    <text evidence="2">The sequence shown here is derived from an EMBL/GenBank/DDBJ whole genome shotgun (WGS) entry which is preliminary data.</text>
</comment>
<feature type="transmembrane region" description="Helical" evidence="1">
    <location>
        <begin position="105"/>
        <end position="123"/>
    </location>
</feature>
<evidence type="ECO:0008006" key="4">
    <source>
        <dbReference type="Google" id="ProtNLM"/>
    </source>
</evidence>
<keyword evidence="1" id="KW-1133">Transmembrane helix</keyword>
<accession>A0A8S9LJW1</accession>
<keyword evidence="1" id="KW-0472">Membrane</keyword>
<dbReference type="AlphaFoldDB" id="A0A8S9LJW1"/>
<protein>
    <recommendedName>
        <fullName evidence="4">Transmembrane protein</fullName>
    </recommendedName>
</protein>
<name>A0A8S9LJW1_BRACR</name>
<dbReference type="EMBL" id="QGKW02000276">
    <property type="protein sequence ID" value="KAF2606319.1"/>
    <property type="molecule type" value="Genomic_DNA"/>
</dbReference>
<reference evidence="2" key="1">
    <citation type="submission" date="2019-12" db="EMBL/GenBank/DDBJ databases">
        <title>Genome sequencing and annotation of Brassica cretica.</title>
        <authorList>
            <person name="Studholme D.J."/>
            <person name="Sarris P.F."/>
        </authorList>
    </citation>
    <scope>NUCLEOTIDE SEQUENCE</scope>
    <source>
        <strain evidence="2">PFS-001/15</strain>
        <tissue evidence="2">Leaf</tissue>
    </source>
</reference>
<feature type="transmembrane region" description="Helical" evidence="1">
    <location>
        <begin position="37"/>
        <end position="58"/>
    </location>
</feature>
<evidence type="ECO:0000256" key="1">
    <source>
        <dbReference type="SAM" id="Phobius"/>
    </source>
</evidence>